<dbReference type="InterPro" id="IPR018306">
    <property type="entry name" value="Phage_T5_Orf172_DNA-bd"/>
</dbReference>
<dbReference type="EMBL" id="FRBK01000006">
    <property type="protein sequence ID" value="SHL74993.1"/>
    <property type="molecule type" value="Genomic_DNA"/>
</dbReference>
<accession>A0A9X8MTC3</accession>
<name>A0A9X8MTC3_9ACTN</name>
<evidence type="ECO:0000313" key="3">
    <source>
        <dbReference type="Proteomes" id="UP000184388"/>
    </source>
</evidence>
<dbReference type="Pfam" id="PF13455">
    <property type="entry name" value="MUG113"/>
    <property type="match status" value="1"/>
</dbReference>
<protein>
    <submittedName>
        <fullName evidence="2">Meiotically up-regulated gene 113</fullName>
    </submittedName>
</protein>
<reference evidence="3" key="1">
    <citation type="submission" date="2016-11" db="EMBL/GenBank/DDBJ databases">
        <authorList>
            <person name="Jaros S."/>
            <person name="Januszkiewicz K."/>
            <person name="Wedrychowicz H."/>
        </authorList>
    </citation>
    <scope>NUCLEOTIDE SEQUENCE [LARGE SCALE GENOMIC DNA]</scope>
    <source>
        <strain evidence="3">CGMCC 4.3555</strain>
    </source>
</reference>
<proteinExistence type="predicted"/>
<organism evidence="2 3">
    <name type="scientific">Streptomyces yunnanensis</name>
    <dbReference type="NCBI Taxonomy" id="156453"/>
    <lineage>
        <taxon>Bacteria</taxon>
        <taxon>Bacillati</taxon>
        <taxon>Actinomycetota</taxon>
        <taxon>Actinomycetes</taxon>
        <taxon>Kitasatosporales</taxon>
        <taxon>Streptomycetaceae</taxon>
        <taxon>Streptomyces</taxon>
    </lineage>
</organism>
<dbReference type="SMART" id="SM00974">
    <property type="entry name" value="T5orf172"/>
    <property type="match status" value="1"/>
</dbReference>
<comment type="caution">
    <text evidence="2">The sequence shown here is derived from an EMBL/GenBank/DDBJ whole genome shotgun (WGS) entry which is preliminary data.</text>
</comment>
<dbReference type="AlphaFoldDB" id="A0A9X8MTC3"/>
<gene>
    <name evidence="2" type="ORF">SAMN05216268_10668</name>
</gene>
<dbReference type="RefSeq" id="WP_073444612.1">
    <property type="nucleotide sequence ID" value="NZ_FRBK01000006.1"/>
</dbReference>
<evidence type="ECO:0000313" key="2">
    <source>
        <dbReference type="EMBL" id="SHL74993.1"/>
    </source>
</evidence>
<dbReference type="Proteomes" id="UP000184388">
    <property type="component" value="Unassembled WGS sequence"/>
</dbReference>
<feature type="domain" description="Bacteriophage T5 Orf172 DNA-binding" evidence="1">
    <location>
        <begin position="14"/>
        <end position="87"/>
    </location>
</feature>
<sequence>MDDTKSRWVYLVGSTLTRPVKIGVATNVKARLDELRVGSPLPLHLIWKARGGRALERTLHEYFSPYRIHGEWFDFGDENPAALVATAAVLMGSPSHPQRVAAESRLRIVQTSLTADASNVIGHLINAASETGRSSVTNAEAFAYLASVDPEFARSDGEGDEQYRSRVGKRLAAALRAEGIAVRLTKVTTADGTRSNGYRLEALRAALSARFERRQPVRATWPPANPY</sequence>
<evidence type="ECO:0000259" key="1">
    <source>
        <dbReference type="SMART" id="SM00974"/>
    </source>
</evidence>